<feature type="domain" description="Lycopene cyclase" evidence="9">
    <location>
        <begin position="3"/>
        <end position="91"/>
    </location>
</feature>
<sequence length="232" mass="27387">MSLYLIILIISLAGPLALSFEKNLRLYKRWKYLLPAILITMFIFVSWDIIFTHMGYWFFNPTYNSGIYINKLPLEEYLFFIVIPYACAFSFYAVQFHFPKFKFNERWTKISTFLIVVVSLIVSLFNRDLTYTFVTFLVLPTILLLSYYFAREVVQYYLAIYPILLIPFFIINGVLTGTGIEQAVFDYNPDVILGIRVFSIPLEDMFYNFSLLLSPLALTHIFEMRFKKTNNV</sequence>
<dbReference type="InterPro" id="IPR017825">
    <property type="entry name" value="Lycopene_cyclase_dom"/>
</dbReference>
<keyword evidence="11" id="KW-1185">Reference proteome</keyword>
<feature type="transmembrane region" description="Helical" evidence="8">
    <location>
        <begin position="36"/>
        <end position="57"/>
    </location>
</feature>
<evidence type="ECO:0000256" key="3">
    <source>
        <dbReference type="ARBA" id="ARBA00022692"/>
    </source>
</evidence>
<dbReference type="AlphaFoldDB" id="A0A1G9VF30"/>
<dbReference type="GO" id="GO:0045436">
    <property type="term" value="F:lycopene beta cyclase activity"/>
    <property type="evidence" value="ECO:0007669"/>
    <property type="project" value="UniProtKB-ARBA"/>
</dbReference>
<feature type="transmembrane region" description="Helical" evidence="8">
    <location>
        <begin position="107"/>
        <end position="125"/>
    </location>
</feature>
<keyword evidence="3 8" id="KW-0812">Transmembrane</keyword>
<dbReference type="STRING" id="192904.SAMN04488514_11351"/>
<keyword evidence="4" id="KW-0125">Carotenoid biosynthesis</keyword>
<protein>
    <submittedName>
        <fullName evidence="10">Lycopene cyclase domain-containing protein</fullName>
    </submittedName>
</protein>
<dbReference type="GO" id="GO:0016117">
    <property type="term" value="P:carotenoid biosynthetic process"/>
    <property type="evidence" value="ECO:0007669"/>
    <property type="project" value="UniProtKB-KW"/>
</dbReference>
<evidence type="ECO:0000256" key="1">
    <source>
        <dbReference type="ARBA" id="ARBA00004141"/>
    </source>
</evidence>
<feature type="transmembrane region" description="Helical" evidence="8">
    <location>
        <begin position="131"/>
        <end position="149"/>
    </location>
</feature>
<organism evidence="10 11">
    <name type="scientific">Kriegella aquimaris</name>
    <dbReference type="NCBI Taxonomy" id="192904"/>
    <lineage>
        <taxon>Bacteria</taxon>
        <taxon>Pseudomonadati</taxon>
        <taxon>Bacteroidota</taxon>
        <taxon>Flavobacteriia</taxon>
        <taxon>Flavobacteriales</taxon>
        <taxon>Flavobacteriaceae</taxon>
        <taxon>Kriegella</taxon>
    </lineage>
</organism>
<evidence type="ECO:0000256" key="2">
    <source>
        <dbReference type="ARBA" id="ARBA00004829"/>
    </source>
</evidence>
<dbReference type="Pfam" id="PF18916">
    <property type="entry name" value="Lycopene_cyc"/>
    <property type="match status" value="2"/>
</dbReference>
<keyword evidence="6 8" id="KW-0472">Membrane</keyword>
<feature type="transmembrane region" description="Helical" evidence="8">
    <location>
        <begin position="77"/>
        <end position="95"/>
    </location>
</feature>
<dbReference type="GO" id="GO:0016020">
    <property type="term" value="C:membrane"/>
    <property type="evidence" value="ECO:0007669"/>
    <property type="project" value="UniProtKB-SubCell"/>
</dbReference>
<dbReference type="OrthoDB" id="5195186at2"/>
<evidence type="ECO:0000259" key="9">
    <source>
        <dbReference type="Pfam" id="PF18916"/>
    </source>
</evidence>
<dbReference type="GO" id="GO:0016872">
    <property type="term" value="F:intramolecular lyase activity"/>
    <property type="evidence" value="ECO:0007669"/>
    <property type="project" value="InterPro"/>
</dbReference>
<dbReference type="EMBL" id="FNGV01000013">
    <property type="protein sequence ID" value="SDM70465.1"/>
    <property type="molecule type" value="Genomic_DNA"/>
</dbReference>
<reference evidence="10 11" key="1">
    <citation type="submission" date="2016-10" db="EMBL/GenBank/DDBJ databases">
        <authorList>
            <person name="de Groot N.N."/>
        </authorList>
    </citation>
    <scope>NUCLEOTIDE SEQUENCE [LARGE SCALE GENOMIC DNA]</scope>
    <source>
        <strain evidence="10 11">DSM 19886</strain>
    </source>
</reference>
<evidence type="ECO:0000256" key="8">
    <source>
        <dbReference type="SAM" id="Phobius"/>
    </source>
</evidence>
<dbReference type="Proteomes" id="UP000199440">
    <property type="component" value="Unassembled WGS sequence"/>
</dbReference>
<evidence type="ECO:0000256" key="4">
    <source>
        <dbReference type="ARBA" id="ARBA00022746"/>
    </source>
</evidence>
<feature type="transmembrane region" description="Helical" evidence="8">
    <location>
        <begin position="156"/>
        <end position="175"/>
    </location>
</feature>
<gene>
    <name evidence="10" type="ORF">SAMN04488514_11351</name>
</gene>
<evidence type="ECO:0000313" key="11">
    <source>
        <dbReference type="Proteomes" id="UP000199440"/>
    </source>
</evidence>
<dbReference type="NCBIfam" id="TIGR03462">
    <property type="entry name" value="CarR_dom_SF"/>
    <property type="match status" value="2"/>
</dbReference>
<dbReference type="RefSeq" id="WP_089893669.1">
    <property type="nucleotide sequence ID" value="NZ_FNGV01000013.1"/>
</dbReference>
<feature type="transmembrane region" description="Helical" evidence="8">
    <location>
        <begin position="205"/>
        <end position="222"/>
    </location>
</feature>
<evidence type="ECO:0000313" key="10">
    <source>
        <dbReference type="EMBL" id="SDM70465.1"/>
    </source>
</evidence>
<proteinExistence type="predicted"/>
<evidence type="ECO:0000256" key="7">
    <source>
        <dbReference type="ARBA" id="ARBA00023235"/>
    </source>
</evidence>
<comment type="pathway">
    <text evidence="2">Carotenoid biosynthesis.</text>
</comment>
<evidence type="ECO:0000256" key="5">
    <source>
        <dbReference type="ARBA" id="ARBA00022989"/>
    </source>
</evidence>
<comment type="subcellular location">
    <subcellularLocation>
        <location evidence="1">Membrane</location>
        <topology evidence="1">Multi-pass membrane protein</topology>
    </subcellularLocation>
</comment>
<evidence type="ECO:0000256" key="6">
    <source>
        <dbReference type="ARBA" id="ARBA00023136"/>
    </source>
</evidence>
<feature type="transmembrane region" description="Helical" evidence="8">
    <location>
        <begin position="6"/>
        <end position="24"/>
    </location>
</feature>
<feature type="domain" description="Lycopene cyclase" evidence="9">
    <location>
        <begin position="129"/>
        <end position="222"/>
    </location>
</feature>
<name>A0A1G9VF30_9FLAO</name>
<keyword evidence="5 8" id="KW-1133">Transmembrane helix</keyword>
<accession>A0A1G9VF30</accession>
<keyword evidence="7" id="KW-0413">Isomerase</keyword>